<dbReference type="InterPro" id="IPR032066">
    <property type="entry name" value="GP3_package"/>
</dbReference>
<proteinExistence type="predicted"/>
<name>A0A285CJV6_9BACI</name>
<dbReference type="EMBL" id="OAOP01000002">
    <property type="protein sequence ID" value="SNX67799.1"/>
    <property type="molecule type" value="Genomic_DNA"/>
</dbReference>
<evidence type="ECO:0000313" key="2">
    <source>
        <dbReference type="Proteomes" id="UP000219546"/>
    </source>
</evidence>
<reference evidence="1 2" key="1">
    <citation type="submission" date="2017-08" db="EMBL/GenBank/DDBJ databases">
        <authorList>
            <person name="de Groot N.N."/>
        </authorList>
    </citation>
    <scope>NUCLEOTIDE SEQUENCE [LARGE SCALE GENOMIC DNA]</scope>
    <source>
        <strain evidence="1 2">JC228</strain>
    </source>
</reference>
<accession>A0A285CJV6</accession>
<dbReference type="Pfam" id="PF16677">
    <property type="entry name" value="GP3_package"/>
    <property type="match status" value="1"/>
</dbReference>
<protein>
    <submittedName>
        <fullName evidence="1">DNA-packaging protein gp3</fullName>
    </submittedName>
</protein>
<dbReference type="Gene3D" id="1.10.132.80">
    <property type="match status" value="1"/>
</dbReference>
<sequence>MRPRKYTDEQVSGLTQKLAEYIEKTEIPILAEFAYLNDINRQTLYDYEEFSSLIKKAIDKKEAQLEKKALKGEVNHTMAIFSLKQLGWKDKQETNINLNVNELSDEEIEELLKEE</sequence>
<dbReference type="Proteomes" id="UP000219546">
    <property type="component" value="Unassembled WGS sequence"/>
</dbReference>
<dbReference type="RefSeq" id="WP_097157223.1">
    <property type="nucleotide sequence ID" value="NZ_JBEPMQ010000013.1"/>
</dbReference>
<organism evidence="1 2">
    <name type="scientific">Bacillus oleivorans</name>
    <dbReference type="NCBI Taxonomy" id="1448271"/>
    <lineage>
        <taxon>Bacteria</taxon>
        <taxon>Bacillati</taxon>
        <taxon>Bacillota</taxon>
        <taxon>Bacilli</taxon>
        <taxon>Bacillales</taxon>
        <taxon>Bacillaceae</taxon>
        <taxon>Bacillus</taxon>
    </lineage>
</organism>
<dbReference type="AlphaFoldDB" id="A0A285CJV6"/>
<keyword evidence="2" id="KW-1185">Reference proteome</keyword>
<evidence type="ECO:0000313" key="1">
    <source>
        <dbReference type="EMBL" id="SNX67799.1"/>
    </source>
</evidence>
<gene>
    <name evidence="1" type="ORF">SAMN05877753_1023</name>
</gene>